<evidence type="ECO:0000259" key="1">
    <source>
        <dbReference type="Pfam" id="PF00534"/>
    </source>
</evidence>
<dbReference type="Proteomes" id="UP000265845">
    <property type="component" value="Unassembled WGS sequence"/>
</dbReference>
<dbReference type="EMBL" id="QWGA01000007">
    <property type="protein sequence ID" value="RIJ29199.1"/>
    <property type="molecule type" value="Genomic_DNA"/>
</dbReference>
<keyword evidence="3" id="KW-0808">Transferase</keyword>
<dbReference type="OrthoDB" id="9790710at2"/>
<dbReference type="AlphaFoldDB" id="A0A399RHJ1"/>
<evidence type="ECO:0000313" key="4">
    <source>
        <dbReference type="Proteomes" id="UP000265845"/>
    </source>
</evidence>
<dbReference type="SUPFAM" id="SSF53756">
    <property type="entry name" value="UDP-Glycosyltransferase/glycogen phosphorylase"/>
    <property type="match status" value="1"/>
</dbReference>
<keyword evidence="4" id="KW-1185">Reference proteome</keyword>
<reference evidence="3 4" key="1">
    <citation type="submission" date="2018-08" db="EMBL/GenBank/DDBJ databases">
        <title>Henriciella mobilis sp. nov., isolated from seawater.</title>
        <authorList>
            <person name="Cheng H."/>
            <person name="Wu Y.-H."/>
            <person name="Xu X.-W."/>
            <person name="Guo L.-L."/>
        </authorList>
    </citation>
    <scope>NUCLEOTIDE SEQUENCE [LARGE SCALE GENOMIC DNA]</scope>
    <source>
        <strain evidence="3 4">CCUG67844</strain>
    </source>
</reference>
<protein>
    <submittedName>
        <fullName evidence="3">Glycosyltransferase</fullName>
    </submittedName>
</protein>
<evidence type="ECO:0000313" key="3">
    <source>
        <dbReference type="EMBL" id="RIJ29199.1"/>
    </source>
</evidence>
<accession>A0A399RHJ1</accession>
<gene>
    <name evidence="3" type="ORF">D1222_12670</name>
</gene>
<name>A0A399RHJ1_9PROT</name>
<proteinExistence type="predicted"/>
<dbReference type="Pfam" id="PF00534">
    <property type="entry name" value="Glycos_transf_1"/>
    <property type="match status" value="1"/>
</dbReference>
<dbReference type="InterPro" id="IPR028098">
    <property type="entry name" value="Glyco_trans_4-like_N"/>
</dbReference>
<feature type="domain" description="Glycosyl transferase family 1" evidence="1">
    <location>
        <begin position="198"/>
        <end position="348"/>
    </location>
</feature>
<dbReference type="Pfam" id="PF13579">
    <property type="entry name" value="Glyco_trans_4_4"/>
    <property type="match status" value="1"/>
</dbReference>
<evidence type="ECO:0000259" key="2">
    <source>
        <dbReference type="Pfam" id="PF13579"/>
    </source>
</evidence>
<comment type="caution">
    <text evidence="3">The sequence shown here is derived from an EMBL/GenBank/DDBJ whole genome shotgun (WGS) entry which is preliminary data.</text>
</comment>
<dbReference type="Gene3D" id="3.40.50.2000">
    <property type="entry name" value="Glycogen Phosphorylase B"/>
    <property type="match status" value="2"/>
</dbReference>
<dbReference type="GO" id="GO:0016757">
    <property type="term" value="F:glycosyltransferase activity"/>
    <property type="evidence" value="ECO:0007669"/>
    <property type="project" value="InterPro"/>
</dbReference>
<sequence>MQSRKQPVNESADLSVGIVVGSMSRSAGGLFDAVLNPAQNILTQSVDVRVYALRDQYSEADRLAWRPINPVLVNSHGPRAVGLAPYLHSKLRQGNHDVLHLHGIWLMISRAVAKWKRETRKPLIISPHGMLDPWALKNSAWKKKIVGHAFEYANLRGADCLHALNTSEAEAIRAFGLTNPIAIIPNGSNLPELIGDMRKRDGRHKMLFLGRIHPKKGLLELIRAWASFSQQAPGIFADWELVIAGWDDGGHLYDLEAEIKKLRISDSVRIHGPVFGAAKEELLRTVDAFILPSFSEGLPMTVLEAWSYKLPVFMTRECNLSTGFASGAAIEISTNPGEMAKAIADTIGGGQLNRLGAAGRRLVEEKYMWTQIAAQHADTYKWLRGRSGKPEHVVLD</sequence>
<dbReference type="PANTHER" id="PTHR12526:SF637">
    <property type="entry name" value="GLYCOSYLTRANSFERASE EPSF-RELATED"/>
    <property type="match status" value="1"/>
</dbReference>
<dbReference type="PANTHER" id="PTHR12526">
    <property type="entry name" value="GLYCOSYLTRANSFERASE"/>
    <property type="match status" value="1"/>
</dbReference>
<organism evidence="3 4">
    <name type="scientific">Henriciella algicola</name>
    <dbReference type="NCBI Taxonomy" id="1608422"/>
    <lineage>
        <taxon>Bacteria</taxon>
        <taxon>Pseudomonadati</taxon>
        <taxon>Pseudomonadota</taxon>
        <taxon>Alphaproteobacteria</taxon>
        <taxon>Hyphomonadales</taxon>
        <taxon>Hyphomonadaceae</taxon>
        <taxon>Henriciella</taxon>
    </lineage>
</organism>
<feature type="domain" description="Glycosyltransferase subfamily 4-like N-terminal" evidence="2">
    <location>
        <begin position="44"/>
        <end position="187"/>
    </location>
</feature>
<dbReference type="InterPro" id="IPR001296">
    <property type="entry name" value="Glyco_trans_1"/>
</dbReference>